<evidence type="ECO:0000256" key="4">
    <source>
        <dbReference type="ARBA" id="ARBA00023471"/>
    </source>
</evidence>
<name>A0A9E5DA12_9EURY</name>
<gene>
    <name evidence="8" type="ORF">KDK67_05025</name>
</gene>
<dbReference type="RefSeq" id="WP_250867750.1">
    <property type="nucleotide sequence ID" value="NZ_JAGSOI010000014.1"/>
</dbReference>
<feature type="domain" description="Siroheme decarboxylase NirL-like HTH" evidence="7">
    <location>
        <begin position="8"/>
        <end position="54"/>
    </location>
</feature>
<reference evidence="8" key="1">
    <citation type="journal article" date="2021" name="mSystems">
        <title>Bacteria and Archaea Synergistically Convert Glycine Betaine to Biogenic Methane in the Formosa Cold Seep of the South China Sea.</title>
        <authorList>
            <person name="Li L."/>
            <person name="Zhang W."/>
            <person name="Zhang S."/>
            <person name="Song L."/>
            <person name="Sun Q."/>
            <person name="Zhang H."/>
            <person name="Xiang H."/>
            <person name="Dong X."/>
        </authorList>
    </citation>
    <scope>NUCLEOTIDE SEQUENCE</scope>
    <source>
        <strain evidence="8">LLY</strain>
    </source>
</reference>
<dbReference type="InterPro" id="IPR019888">
    <property type="entry name" value="Tscrpt_reg_AsnC-like"/>
</dbReference>
<protein>
    <recommendedName>
        <fullName evidence="4">siroheme decarboxylase</fullName>
        <ecNumber evidence="4">4.1.1.111</ecNumber>
    </recommendedName>
</protein>
<dbReference type="InterPro" id="IPR036390">
    <property type="entry name" value="WH_DNA-bd_sf"/>
</dbReference>
<dbReference type="InterPro" id="IPR053953">
    <property type="entry name" value="NirdL-like_HTH"/>
</dbReference>
<dbReference type="EC" id="4.1.1.111" evidence="4"/>
<comment type="caution">
    <text evidence="8">The sequence shown here is derived from an EMBL/GenBank/DDBJ whole genome shotgun (WGS) entry which is preliminary data.</text>
</comment>
<dbReference type="Gene3D" id="1.10.10.10">
    <property type="entry name" value="Winged helix-like DNA-binding domain superfamily/Winged helix DNA-binding domain"/>
    <property type="match status" value="1"/>
</dbReference>
<evidence type="ECO:0000259" key="7">
    <source>
        <dbReference type="Pfam" id="PF22451"/>
    </source>
</evidence>
<dbReference type="InterPro" id="IPR050684">
    <property type="entry name" value="HTH-Siroheme_Decarb"/>
</dbReference>
<dbReference type="EMBL" id="JAGSOI010000014">
    <property type="protein sequence ID" value="MCM1986365.1"/>
    <property type="molecule type" value="Genomic_DNA"/>
</dbReference>
<dbReference type="Proteomes" id="UP001056766">
    <property type="component" value="Unassembled WGS sequence"/>
</dbReference>
<evidence type="ECO:0000313" key="9">
    <source>
        <dbReference type="Proteomes" id="UP001056766"/>
    </source>
</evidence>
<dbReference type="SMART" id="SM00344">
    <property type="entry name" value="HTH_ASNC"/>
    <property type="match status" value="1"/>
</dbReference>
<keyword evidence="9" id="KW-1185">Reference proteome</keyword>
<comment type="pathway">
    <text evidence="2">Porphyrin-containing compound metabolism.</text>
</comment>
<dbReference type="Pfam" id="PF17805">
    <property type="entry name" value="AsnC_trans_reg2"/>
    <property type="match status" value="1"/>
</dbReference>
<sequence length="151" mass="17407">MIELDEVDKSILNLIQLDFPLDPHPFEKLSQQLGISEEDLLERMERLSEEGAIRRIGPVINTKKVGGISTLVAMKVPESRIDEVAELINRHQEVSHNYLRQADYNIWFTVSAANRERLEQIINDLRDETGCPLIDLPTKRLFKIGVKFDVR</sequence>
<dbReference type="SUPFAM" id="SSF46785">
    <property type="entry name" value="Winged helix' DNA-binding domain"/>
    <property type="match status" value="1"/>
</dbReference>
<evidence type="ECO:0000256" key="1">
    <source>
        <dbReference type="ARBA" id="ARBA00023239"/>
    </source>
</evidence>
<comment type="catalytic activity">
    <reaction evidence="5">
        <text>siroheme + 2 H(+) = 12,18-didecarboxysiroheme + 2 CO2</text>
        <dbReference type="Rhea" id="RHEA:19093"/>
        <dbReference type="ChEBI" id="CHEBI:15378"/>
        <dbReference type="ChEBI" id="CHEBI:16526"/>
        <dbReference type="ChEBI" id="CHEBI:60052"/>
        <dbReference type="ChEBI" id="CHEBI:140497"/>
        <dbReference type="EC" id="4.1.1.111"/>
    </reaction>
</comment>
<evidence type="ECO:0000313" key="8">
    <source>
        <dbReference type="EMBL" id="MCM1986365.1"/>
    </source>
</evidence>
<dbReference type="InterPro" id="IPR040523">
    <property type="entry name" value="AsnC_trans_reg2"/>
</dbReference>
<reference evidence="8" key="2">
    <citation type="submission" date="2021-04" db="EMBL/GenBank/DDBJ databases">
        <authorList>
            <person name="Dong X."/>
        </authorList>
    </citation>
    <scope>NUCLEOTIDE SEQUENCE</scope>
    <source>
        <strain evidence="8">LLY</strain>
    </source>
</reference>
<dbReference type="GO" id="GO:0016829">
    <property type="term" value="F:lyase activity"/>
    <property type="evidence" value="ECO:0007669"/>
    <property type="project" value="UniProtKB-KW"/>
</dbReference>
<keyword evidence="1" id="KW-0456">Lyase</keyword>
<dbReference type="Pfam" id="PF22451">
    <property type="entry name" value="NirdL-like_HTH"/>
    <property type="match status" value="1"/>
</dbReference>
<accession>A0A9E5DA12</accession>
<evidence type="ECO:0000256" key="3">
    <source>
        <dbReference type="ARBA" id="ARBA00023457"/>
    </source>
</evidence>
<evidence type="ECO:0000256" key="2">
    <source>
        <dbReference type="ARBA" id="ARBA00023444"/>
    </source>
</evidence>
<dbReference type="PANTHER" id="PTHR43413:SF1">
    <property type="entry name" value="SIROHEME DECARBOXYLASE NIRL SUBUNIT"/>
    <property type="match status" value="1"/>
</dbReference>
<comment type="similarity">
    <text evidence="3">Belongs to the Ahb/Nir family.</text>
</comment>
<dbReference type="PANTHER" id="PTHR43413">
    <property type="entry name" value="TRANSCRIPTIONAL REGULATOR, ASNC FAMILY"/>
    <property type="match status" value="1"/>
</dbReference>
<dbReference type="Gene3D" id="3.30.70.3460">
    <property type="match status" value="1"/>
</dbReference>
<dbReference type="AlphaFoldDB" id="A0A9E5DA12"/>
<evidence type="ECO:0000256" key="5">
    <source>
        <dbReference type="ARBA" id="ARBA00048470"/>
    </source>
</evidence>
<evidence type="ECO:0000259" key="6">
    <source>
        <dbReference type="Pfam" id="PF17805"/>
    </source>
</evidence>
<organism evidence="8 9">
    <name type="scientific">Methanococcoides seepicolus</name>
    <dbReference type="NCBI Taxonomy" id="2828780"/>
    <lineage>
        <taxon>Archaea</taxon>
        <taxon>Methanobacteriati</taxon>
        <taxon>Methanobacteriota</taxon>
        <taxon>Stenosarchaea group</taxon>
        <taxon>Methanomicrobia</taxon>
        <taxon>Methanosarcinales</taxon>
        <taxon>Methanosarcinaceae</taxon>
        <taxon>Methanococcoides</taxon>
    </lineage>
</organism>
<dbReference type="NCBIfam" id="NF040708">
    <property type="entry name" value="Siroheme_Dcarb_AhbA"/>
    <property type="match status" value="1"/>
</dbReference>
<dbReference type="InterPro" id="IPR053429">
    <property type="entry name" value="Siroheme_Decarboxylase"/>
</dbReference>
<dbReference type="InterPro" id="IPR036388">
    <property type="entry name" value="WH-like_DNA-bd_sf"/>
</dbReference>
<feature type="domain" description="Siroheme decarboxylase AsnC-like ligand binding" evidence="6">
    <location>
        <begin position="69"/>
        <end position="143"/>
    </location>
</feature>
<proteinExistence type="inferred from homology"/>